<dbReference type="PANTHER" id="PTHR14963:SF7">
    <property type="entry name" value="RHO GTPASE-ACTIVATING PROTEIN 19"/>
    <property type="match status" value="1"/>
</dbReference>
<dbReference type="SUPFAM" id="SSF48350">
    <property type="entry name" value="GTPase activation domain, GAP"/>
    <property type="match status" value="1"/>
</dbReference>
<dbReference type="PROSITE" id="PS50238">
    <property type="entry name" value="RHOGAP"/>
    <property type="match status" value="1"/>
</dbReference>
<keyword evidence="4" id="KW-1185">Reference proteome</keyword>
<dbReference type="GO" id="GO:0005096">
    <property type="term" value="F:GTPase activator activity"/>
    <property type="evidence" value="ECO:0007669"/>
    <property type="project" value="UniProtKB-KW"/>
</dbReference>
<gene>
    <name evidence="3" type="ORF">LSH36_501g07006</name>
</gene>
<dbReference type="Gene3D" id="1.10.555.10">
    <property type="entry name" value="Rho GTPase activation protein"/>
    <property type="match status" value="1"/>
</dbReference>
<feature type="domain" description="Rho-GAP" evidence="2">
    <location>
        <begin position="1"/>
        <end position="185"/>
    </location>
</feature>
<name>A0AAD9J8E2_9ANNE</name>
<evidence type="ECO:0000313" key="4">
    <source>
        <dbReference type="Proteomes" id="UP001208570"/>
    </source>
</evidence>
<organism evidence="3 4">
    <name type="scientific">Paralvinella palmiformis</name>
    <dbReference type="NCBI Taxonomy" id="53620"/>
    <lineage>
        <taxon>Eukaryota</taxon>
        <taxon>Metazoa</taxon>
        <taxon>Spiralia</taxon>
        <taxon>Lophotrochozoa</taxon>
        <taxon>Annelida</taxon>
        <taxon>Polychaeta</taxon>
        <taxon>Sedentaria</taxon>
        <taxon>Canalipalpata</taxon>
        <taxon>Terebellida</taxon>
        <taxon>Terebelliformia</taxon>
        <taxon>Alvinellidae</taxon>
        <taxon>Paralvinella</taxon>
    </lineage>
</organism>
<dbReference type="PANTHER" id="PTHR14963">
    <property type="entry name" value="RHO GTPASE ACTIVATING PROTEIN 18,19-RELATED"/>
    <property type="match status" value="1"/>
</dbReference>
<evidence type="ECO:0000313" key="3">
    <source>
        <dbReference type="EMBL" id="KAK2148368.1"/>
    </source>
</evidence>
<evidence type="ECO:0000256" key="1">
    <source>
        <dbReference type="ARBA" id="ARBA00022468"/>
    </source>
</evidence>
<sequence length="346" mass="39239">MCITQQTIDQILPLINYLKNDSNLKQEGLFRKSGHIGRQKLLKEKLQNGEDVKMELESGIYSAHDCASVLKALLSELQEPVLTEKHYPAHCQVTEMELESKQLQTLQLLLQLLPSENLFLLQCLLTLLHKVAQEPANKMTSENLGMLFAPHLLMPRKMRPSELQTVVGNLTKIVSFMINNAYELFKLPRPLICDIATYWTQREEPSIDNSQNQRTNEPILYQSPVNQSDAPINTSVTFTDREASQQAATKTDTEMELAQLYAYVSSMPSLAKKRKLLKQFNKAKSVALASSPASSSNRHKRTKSFGDSIKKIICRNHQRHGSSHSLQIQREMENLKNSHFPVSVGK</sequence>
<dbReference type="Pfam" id="PF00620">
    <property type="entry name" value="RhoGAP"/>
    <property type="match status" value="1"/>
</dbReference>
<reference evidence="3" key="1">
    <citation type="journal article" date="2023" name="Mol. Biol. Evol.">
        <title>Third-Generation Sequencing Reveals the Adaptive Role of the Epigenome in Three Deep-Sea Polychaetes.</title>
        <authorList>
            <person name="Perez M."/>
            <person name="Aroh O."/>
            <person name="Sun Y."/>
            <person name="Lan Y."/>
            <person name="Juniper S.K."/>
            <person name="Young C.R."/>
            <person name="Angers B."/>
            <person name="Qian P.Y."/>
        </authorList>
    </citation>
    <scope>NUCLEOTIDE SEQUENCE</scope>
    <source>
        <strain evidence="3">P08H-3</strain>
    </source>
</reference>
<dbReference type="AlphaFoldDB" id="A0AAD9J8E2"/>
<dbReference type="GO" id="GO:0007165">
    <property type="term" value="P:signal transduction"/>
    <property type="evidence" value="ECO:0007669"/>
    <property type="project" value="InterPro"/>
</dbReference>
<dbReference type="InterPro" id="IPR000198">
    <property type="entry name" value="RhoGAP_dom"/>
</dbReference>
<accession>A0AAD9J8E2</accession>
<keyword evidence="1" id="KW-0343">GTPase activation</keyword>
<dbReference type="GO" id="GO:0051056">
    <property type="term" value="P:regulation of small GTPase mediated signal transduction"/>
    <property type="evidence" value="ECO:0007669"/>
    <property type="project" value="TreeGrafter"/>
</dbReference>
<dbReference type="EMBL" id="JAODUP010000501">
    <property type="protein sequence ID" value="KAK2148368.1"/>
    <property type="molecule type" value="Genomic_DNA"/>
</dbReference>
<dbReference type="SMART" id="SM00324">
    <property type="entry name" value="RhoGAP"/>
    <property type="match status" value="1"/>
</dbReference>
<comment type="caution">
    <text evidence="3">The sequence shown here is derived from an EMBL/GenBank/DDBJ whole genome shotgun (WGS) entry which is preliminary data.</text>
</comment>
<dbReference type="GO" id="GO:0005737">
    <property type="term" value="C:cytoplasm"/>
    <property type="evidence" value="ECO:0007669"/>
    <property type="project" value="TreeGrafter"/>
</dbReference>
<proteinExistence type="predicted"/>
<evidence type="ECO:0000259" key="2">
    <source>
        <dbReference type="PROSITE" id="PS50238"/>
    </source>
</evidence>
<dbReference type="InterPro" id="IPR008936">
    <property type="entry name" value="Rho_GTPase_activation_prot"/>
</dbReference>
<protein>
    <recommendedName>
        <fullName evidence="2">Rho-GAP domain-containing protein</fullName>
    </recommendedName>
</protein>
<dbReference type="Proteomes" id="UP001208570">
    <property type="component" value="Unassembled WGS sequence"/>
</dbReference>